<feature type="region of interest" description="Disordered" evidence="1">
    <location>
        <begin position="1"/>
        <end position="55"/>
    </location>
</feature>
<sequence length="82" mass="8609">MAPKREPSLKKSASTGGAPRLGPPFPCLPAAPAPPRPIPELKPRMLRPSDVPFDPSTLEVSGHTIACHSNDKASVGCSKIEN</sequence>
<evidence type="ECO:0000313" key="3">
    <source>
        <dbReference type="Proteomes" id="UP000829720"/>
    </source>
</evidence>
<proteinExistence type="predicted"/>
<dbReference type="EMBL" id="JAERUA010000012">
    <property type="protein sequence ID" value="KAI1892235.1"/>
    <property type="molecule type" value="Genomic_DNA"/>
</dbReference>
<dbReference type="AlphaFoldDB" id="A0A8T3DCF6"/>
<dbReference type="Proteomes" id="UP000829720">
    <property type="component" value="Unassembled WGS sequence"/>
</dbReference>
<reference evidence="2" key="1">
    <citation type="submission" date="2021-01" db="EMBL/GenBank/DDBJ databases">
        <authorList>
            <person name="Zahm M."/>
            <person name="Roques C."/>
            <person name="Cabau C."/>
            <person name="Klopp C."/>
            <person name="Donnadieu C."/>
            <person name="Jouanno E."/>
            <person name="Lampietro C."/>
            <person name="Louis A."/>
            <person name="Herpin A."/>
            <person name="Echchiki A."/>
            <person name="Berthelot C."/>
            <person name="Parey E."/>
            <person name="Roest-Crollius H."/>
            <person name="Braasch I."/>
            <person name="Postlethwait J."/>
            <person name="Bobe J."/>
            <person name="Montfort J."/>
            <person name="Bouchez O."/>
            <person name="Begum T."/>
            <person name="Mejri S."/>
            <person name="Adams A."/>
            <person name="Chen W.-J."/>
            <person name="Guiguen Y."/>
        </authorList>
    </citation>
    <scope>NUCLEOTIDE SEQUENCE</scope>
    <source>
        <tissue evidence="2">Blood</tissue>
    </source>
</reference>
<gene>
    <name evidence="2" type="ORF">AGOR_G00131270</name>
</gene>
<name>A0A8T3DCF6_9TELE</name>
<accession>A0A8T3DCF6</accession>
<organism evidence="2 3">
    <name type="scientific">Albula goreensis</name>
    <dbReference type="NCBI Taxonomy" id="1534307"/>
    <lineage>
        <taxon>Eukaryota</taxon>
        <taxon>Metazoa</taxon>
        <taxon>Chordata</taxon>
        <taxon>Craniata</taxon>
        <taxon>Vertebrata</taxon>
        <taxon>Euteleostomi</taxon>
        <taxon>Actinopterygii</taxon>
        <taxon>Neopterygii</taxon>
        <taxon>Teleostei</taxon>
        <taxon>Albuliformes</taxon>
        <taxon>Albulidae</taxon>
        <taxon>Albula</taxon>
    </lineage>
</organism>
<protein>
    <submittedName>
        <fullName evidence="2">Uncharacterized protein</fullName>
    </submittedName>
</protein>
<evidence type="ECO:0000256" key="1">
    <source>
        <dbReference type="SAM" id="MobiDB-lite"/>
    </source>
</evidence>
<evidence type="ECO:0000313" key="2">
    <source>
        <dbReference type="EMBL" id="KAI1892235.1"/>
    </source>
</evidence>
<keyword evidence="3" id="KW-1185">Reference proteome</keyword>
<dbReference type="OrthoDB" id="8959441at2759"/>
<feature type="compositionally biased region" description="Pro residues" evidence="1">
    <location>
        <begin position="21"/>
        <end position="40"/>
    </location>
</feature>
<comment type="caution">
    <text evidence="2">The sequence shown here is derived from an EMBL/GenBank/DDBJ whole genome shotgun (WGS) entry which is preliminary data.</text>
</comment>